<keyword evidence="5" id="KW-0964">Secreted</keyword>
<dbReference type="PROSITE" id="PS00099">
    <property type="entry name" value="THIOLASE_3"/>
    <property type="match status" value="1"/>
</dbReference>
<keyword evidence="18" id="KW-1185">Reference proteome</keyword>
<evidence type="ECO:0000256" key="2">
    <source>
        <dbReference type="ARBA" id="ARBA00001947"/>
    </source>
</evidence>
<dbReference type="InterPro" id="IPR007280">
    <property type="entry name" value="Peptidase_C_arc/bac"/>
</dbReference>
<dbReference type="PRINTS" id="PR00931">
    <property type="entry name" value="MICOLLPTASE"/>
</dbReference>
<evidence type="ECO:0000256" key="3">
    <source>
        <dbReference type="ARBA" id="ARBA00004613"/>
    </source>
</evidence>
<dbReference type="Gene3D" id="2.60.120.380">
    <property type="match status" value="1"/>
</dbReference>
<name>A0ABT5ZAS6_9ACTN</name>
<evidence type="ECO:0000256" key="4">
    <source>
        <dbReference type="ARBA" id="ARBA00012653"/>
    </source>
</evidence>
<feature type="domain" description="Peptidase C-terminal archaeal/bacterial" evidence="15">
    <location>
        <begin position="687"/>
        <end position="754"/>
    </location>
</feature>
<dbReference type="Proteomes" id="UP001220022">
    <property type="component" value="Unassembled WGS sequence"/>
</dbReference>
<protein>
    <recommendedName>
        <fullName evidence="4">microbial collagenase</fullName>
        <ecNumber evidence="4">3.4.24.3</ecNumber>
    </recommendedName>
</protein>
<comment type="caution">
    <text evidence="17">The sequence shown here is derived from an EMBL/GenBank/DDBJ whole genome shotgun (WGS) entry which is preliminary data.</text>
</comment>
<dbReference type="Pfam" id="PF08453">
    <property type="entry name" value="Peptidase_M9_N"/>
    <property type="match status" value="1"/>
</dbReference>
<evidence type="ECO:0000256" key="6">
    <source>
        <dbReference type="ARBA" id="ARBA00022670"/>
    </source>
</evidence>
<evidence type="ECO:0000256" key="12">
    <source>
        <dbReference type="ARBA" id="ARBA00023145"/>
    </source>
</evidence>
<comment type="cofactor">
    <cofactor evidence="2">
        <name>Zn(2+)</name>
        <dbReference type="ChEBI" id="CHEBI:29105"/>
    </cofactor>
</comment>
<dbReference type="InterPro" id="IPR013661">
    <property type="entry name" value="Peptidase_M9_N_dom"/>
</dbReference>
<dbReference type="EMBL" id="JARHTQ010000041">
    <property type="protein sequence ID" value="MDF2260833.1"/>
    <property type="molecule type" value="Genomic_DNA"/>
</dbReference>
<dbReference type="Pfam" id="PF01752">
    <property type="entry name" value="Peptidase_M9"/>
    <property type="match status" value="1"/>
</dbReference>
<keyword evidence="11" id="KW-0482">Metalloprotease</keyword>
<feature type="compositionally biased region" description="Low complexity" evidence="13">
    <location>
        <begin position="47"/>
        <end position="86"/>
    </location>
</feature>
<keyword evidence="12" id="KW-0865">Zymogen</keyword>
<evidence type="ECO:0000256" key="11">
    <source>
        <dbReference type="ARBA" id="ARBA00023049"/>
    </source>
</evidence>
<keyword evidence="7" id="KW-0479">Metal-binding</keyword>
<keyword evidence="10" id="KW-0862">Zinc</keyword>
<evidence type="ECO:0000256" key="14">
    <source>
        <dbReference type="SAM" id="SignalP"/>
    </source>
</evidence>
<evidence type="ECO:0000256" key="7">
    <source>
        <dbReference type="ARBA" id="ARBA00022723"/>
    </source>
</evidence>
<proteinExistence type="predicted"/>
<evidence type="ECO:0000259" key="16">
    <source>
        <dbReference type="Pfam" id="PF08453"/>
    </source>
</evidence>
<evidence type="ECO:0000256" key="1">
    <source>
        <dbReference type="ARBA" id="ARBA00000424"/>
    </source>
</evidence>
<feature type="chain" id="PRO_5046743629" description="microbial collagenase" evidence="14">
    <location>
        <begin position="34"/>
        <end position="768"/>
    </location>
</feature>
<dbReference type="Gene3D" id="1.10.390.20">
    <property type="match status" value="1"/>
</dbReference>
<evidence type="ECO:0000256" key="5">
    <source>
        <dbReference type="ARBA" id="ARBA00022525"/>
    </source>
</evidence>
<evidence type="ECO:0000313" key="18">
    <source>
        <dbReference type="Proteomes" id="UP001220022"/>
    </source>
</evidence>
<gene>
    <name evidence="17" type="ORF">P2L57_35480</name>
</gene>
<keyword evidence="6" id="KW-0645">Protease</keyword>
<evidence type="ECO:0000256" key="8">
    <source>
        <dbReference type="ARBA" id="ARBA00022729"/>
    </source>
</evidence>
<organism evidence="17 18">
    <name type="scientific">Streptantibioticus ferralitis</name>
    <dbReference type="NCBI Taxonomy" id="236510"/>
    <lineage>
        <taxon>Bacteria</taxon>
        <taxon>Bacillati</taxon>
        <taxon>Actinomycetota</taxon>
        <taxon>Actinomycetes</taxon>
        <taxon>Kitasatosporales</taxon>
        <taxon>Streptomycetaceae</taxon>
        <taxon>Streptantibioticus</taxon>
    </lineage>
</organism>
<keyword evidence="9" id="KW-0378">Hydrolase</keyword>
<feature type="region of interest" description="Disordered" evidence="13">
    <location>
        <begin position="41"/>
        <end position="123"/>
    </location>
</feature>
<sequence>MIGTRPRRALGRLAASLTAAVIALCLGTGPALAVVAPSHAAGTVGSPPTHQTRTHTHQTGTPTHEPRTSASPAPTGASTAGTDAGAVQHGRLSPGRIPPPRPIVARGSAQSSRKHTQSCTPAAFSSRTGQALASYIESSTTDCINTLFSTTGSDAHGVFQESQMIPVAQAFQRLSGGYSGDNSAGIWQLVIYLRAGYYVQYYDSADVGSYDANLTTAVVGGLNAFFAGAHSKDVSTTNGNVLGDAVILTDSANIQQDYLGTYKRILNAYNSSWDAYYAMDGVVYDVYTPLWRGQWNPAFVTAITHDSSIITTLDSFALHHTSLLGGNNTFLDADAGQDLAIYVQFPALQATVRPLMLGLLHASHISGTTAALWVAVAEQSNAYDNANCSYYGTCDLTAQLTAAALPTTYHCNSEITVLAQSLSPADLTAACSNLAGQDSYFQGVAKDNGPIPNQYNTTDNVVVFSSRLNYVIYAGAIYGVPTNNGGITLYGDPSAPGNQDYSILYQDPGPDGYTDNIWNLNYEYTHFLDARYDTKGTWTQIETEPNIWWVEGISGYISYSYRGIVDTEAVADAGKHTYPLSTLWQTTYANSDNDRVFPWGYLAVRYMLEQHPADVQAILTYFRNGDYTGAYNYYTNTIGTRYDADFNSWLDALAGVGTLPTCAGTNHQAMGQNCSRGNQSATAGNLDYLFIWLPAGTTTLTVATNGGTGSASLYYDPDTWATPSTYTASSTNSGAAQHITVSNTSAGYRYISLYAVTDFSGVTVTTRY</sequence>
<evidence type="ECO:0000313" key="17">
    <source>
        <dbReference type="EMBL" id="MDF2260833.1"/>
    </source>
</evidence>
<comment type="catalytic activity">
    <reaction evidence="1">
        <text>Digestion of native collagen in the triple helical region at Xaa-|-Gly bonds. With synthetic peptides, a preference is shown for Gly at P3 and P1', Pro and Ala at P2 and P2', and hydroxyproline, Ala or Arg at P3'.</text>
        <dbReference type="EC" id="3.4.24.3"/>
    </reaction>
</comment>
<feature type="signal peptide" evidence="14">
    <location>
        <begin position="1"/>
        <end position="33"/>
    </location>
</feature>
<reference evidence="17 18" key="1">
    <citation type="submission" date="2023-03" db="EMBL/GenBank/DDBJ databases">
        <title>Draft genome sequence of type strain Streptomyces ferralitis JCM 14344.</title>
        <authorList>
            <person name="Klaysubun C."/>
            <person name="Duangmal K."/>
        </authorList>
    </citation>
    <scope>NUCLEOTIDE SEQUENCE [LARGE SCALE GENOMIC DNA]</scope>
    <source>
        <strain evidence="17 18">JCM 14344</strain>
    </source>
</reference>
<evidence type="ECO:0000256" key="10">
    <source>
        <dbReference type="ARBA" id="ARBA00022833"/>
    </source>
</evidence>
<evidence type="ECO:0000256" key="13">
    <source>
        <dbReference type="SAM" id="MobiDB-lite"/>
    </source>
</evidence>
<dbReference type="InterPro" id="IPR002169">
    <property type="entry name" value="Peptidase_M9A/M9B"/>
</dbReference>
<evidence type="ECO:0000259" key="15">
    <source>
        <dbReference type="Pfam" id="PF04151"/>
    </source>
</evidence>
<dbReference type="EC" id="3.4.24.3" evidence="4"/>
<dbReference type="Gene3D" id="3.40.30.160">
    <property type="entry name" value="Collagenase ColT, N-terminal domain"/>
    <property type="match status" value="1"/>
</dbReference>
<dbReference type="InterPro" id="IPR020610">
    <property type="entry name" value="Thiolase_AS"/>
</dbReference>
<comment type="subcellular location">
    <subcellularLocation>
        <location evidence="3">Secreted</location>
    </subcellularLocation>
</comment>
<accession>A0ABT5ZAS6</accession>
<keyword evidence="8 14" id="KW-0732">Signal</keyword>
<dbReference type="Pfam" id="PF04151">
    <property type="entry name" value="PPC"/>
    <property type="match status" value="1"/>
</dbReference>
<feature type="domain" description="Peptidase M9 collagenase N-terminal" evidence="16">
    <location>
        <begin position="119"/>
        <end position="300"/>
    </location>
</feature>
<evidence type="ECO:0000256" key="9">
    <source>
        <dbReference type="ARBA" id="ARBA00022801"/>
    </source>
</evidence>